<protein>
    <submittedName>
        <fullName evidence="4">RNA-directed DNA polymerase from mobile element jockey</fullName>
    </submittedName>
</protein>
<sequence>MVIRSATMSTTPAGNLSLTPWHLFAGTKRFINLESVGEEKITDLSPYQIYDELEGVLGKDPQITKTMRGLLVEVRDKETEKKLMNLKTMAGVPVRAGPDRFLNTSKGVVTHKDLLRCKEDEFVKRCPGVTYAKHIKKRRGEEMIPTNTFILTFDSPTPPTQVKAGYVKLNVRPYVPTPMRCYKCHKFGHGREKCRRQDPICGKCGKVGHAAENCKNDPHCVNCRGDHAASDKVCPKYAEEQAILRYRAYNGGTFQQARAAVILEVAKEVRPRTYAQVTKSTRAPVASAIAPDLSSKVQQVTPGTRGVTRKRVSTPAK</sequence>
<keyword evidence="4" id="KW-0548">Nucleotidyltransferase</keyword>
<evidence type="ECO:0000259" key="3">
    <source>
        <dbReference type="PROSITE" id="PS50158"/>
    </source>
</evidence>
<dbReference type="GO" id="GO:0003676">
    <property type="term" value="F:nucleic acid binding"/>
    <property type="evidence" value="ECO:0007669"/>
    <property type="project" value="InterPro"/>
</dbReference>
<dbReference type="GO" id="GO:0008270">
    <property type="term" value="F:zinc ion binding"/>
    <property type="evidence" value="ECO:0007669"/>
    <property type="project" value="UniProtKB-KW"/>
</dbReference>
<dbReference type="GO" id="GO:0003964">
    <property type="term" value="F:RNA-directed DNA polymerase activity"/>
    <property type="evidence" value="ECO:0007669"/>
    <property type="project" value="UniProtKB-KW"/>
</dbReference>
<feature type="domain" description="CCHC-type" evidence="3">
    <location>
        <begin position="201"/>
        <end position="216"/>
    </location>
</feature>
<feature type="compositionally biased region" description="Basic residues" evidence="2">
    <location>
        <begin position="307"/>
        <end position="317"/>
    </location>
</feature>
<dbReference type="SUPFAM" id="SSF57756">
    <property type="entry name" value="Retrovirus zinc finger-like domains"/>
    <property type="match status" value="1"/>
</dbReference>
<keyword evidence="4" id="KW-0808">Transferase</keyword>
<evidence type="ECO:0000256" key="2">
    <source>
        <dbReference type="SAM" id="MobiDB-lite"/>
    </source>
</evidence>
<evidence type="ECO:0000313" key="5">
    <source>
        <dbReference type="Proteomes" id="UP000762676"/>
    </source>
</evidence>
<proteinExistence type="predicted"/>
<feature type="region of interest" description="Disordered" evidence="2">
    <location>
        <begin position="297"/>
        <end position="317"/>
    </location>
</feature>
<keyword evidence="1" id="KW-0479">Metal-binding</keyword>
<organism evidence="4 5">
    <name type="scientific">Elysia marginata</name>
    <dbReference type="NCBI Taxonomy" id="1093978"/>
    <lineage>
        <taxon>Eukaryota</taxon>
        <taxon>Metazoa</taxon>
        <taxon>Spiralia</taxon>
        <taxon>Lophotrochozoa</taxon>
        <taxon>Mollusca</taxon>
        <taxon>Gastropoda</taxon>
        <taxon>Heterobranchia</taxon>
        <taxon>Euthyneura</taxon>
        <taxon>Panpulmonata</taxon>
        <taxon>Sacoglossa</taxon>
        <taxon>Placobranchoidea</taxon>
        <taxon>Plakobranchidae</taxon>
        <taxon>Elysia</taxon>
    </lineage>
</organism>
<keyword evidence="4" id="KW-0695">RNA-directed DNA polymerase</keyword>
<keyword evidence="1" id="KW-0862">Zinc</keyword>
<dbReference type="PROSITE" id="PS50158">
    <property type="entry name" value="ZF_CCHC"/>
    <property type="match status" value="2"/>
</dbReference>
<feature type="domain" description="CCHC-type" evidence="3">
    <location>
        <begin position="180"/>
        <end position="196"/>
    </location>
</feature>
<dbReference type="InterPro" id="IPR001878">
    <property type="entry name" value="Znf_CCHC"/>
</dbReference>
<dbReference type="EMBL" id="BMAT01005779">
    <property type="protein sequence ID" value="GFR99581.1"/>
    <property type="molecule type" value="Genomic_DNA"/>
</dbReference>
<name>A0AAV4HNW2_9GAST</name>
<dbReference type="Proteomes" id="UP000762676">
    <property type="component" value="Unassembled WGS sequence"/>
</dbReference>
<feature type="non-terminal residue" evidence="4">
    <location>
        <position position="317"/>
    </location>
</feature>
<keyword evidence="1" id="KW-0863">Zinc-finger</keyword>
<accession>A0AAV4HNW2</accession>
<reference evidence="4 5" key="1">
    <citation type="journal article" date="2021" name="Elife">
        <title>Chloroplast acquisition without the gene transfer in kleptoplastic sea slugs, Plakobranchus ocellatus.</title>
        <authorList>
            <person name="Maeda T."/>
            <person name="Takahashi S."/>
            <person name="Yoshida T."/>
            <person name="Shimamura S."/>
            <person name="Takaki Y."/>
            <person name="Nagai Y."/>
            <person name="Toyoda A."/>
            <person name="Suzuki Y."/>
            <person name="Arimoto A."/>
            <person name="Ishii H."/>
            <person name="Satoh N."/>
            <person name="Nishiyama T."/>
            <person name="Hasebe M."/>
            <person name="Maruyama T."/>
            <person name="Minagawa J."/>
            <person name="Obokata J."/>
            <person name="Shigenobu S."/>
        </authorList>
    </citation>
    <scope>NUCLEOTIDE SEQUENCE [LARGE SCALE GENOMIC DNA]</scope>
</reference>
<dbReference type="AlphaFoldDB" id="A0AAV4HNW2"/>
<gene>
    <name evidence="4" type="ORF">ElyMa_002795700</name>
</gene>
<evidence type="ECO:0000256" key="1">
    <source>
        <dbReference type="PROSITE-ProRule" id="PRU00047"/>
    </source>
</evidence>
<evidence type="ECO:0000313" key="4">
    <source>
        <dbReference type="EMBL" id="GFR99581.1"/>
    </source>
</evidence>
<keyword evidence="5" id="KW-1185">Reference proteome</keyword>
<dbReference type="SMART" id="SM00343">
    <property type="entry name" value="ZnF_C2HC"/>
    <property type="match status" value="2"/>
</dbReference>
<dbReference type="InterPro" id="IPR036875">
    <property type="entry name" value="Znf_CCHC_sf"/>
</dbReference>
<dbReference type="Gene3D" id="4.10.60.10">
    <property type="entry name" value="Zinc finger, CCHC-type"/>
    <property type="match status" value="1"/>
</dbReference>
<comment type="caution">
    <text evidence="4">The sequence shown here is derived from an EMBL/GenBank/DDBJ whole genome shotgun (WGS) entry which is preliminary data.</text>
</comment>